<evidence type="ECO:0000313" key="6">
    <source>
        <dbReference type="EMBL" id="PIR26960.1"/>
    </source>
</evidence>
<proteinExistence type="inferred from homology"/>
<dbReference type="InterPro" id="IPR001648">
    <property type="entry name" value="Ribosomal_bS18"/>
</dbReference>
<comment type="subunit">
    <text evidence="4">Part of the 30S ribosomal subunit. Forms a tight heterodimer with protein bS6.</text>
</comment>
<dbReference type="PANTHER" id="PTHR13479">
    <property type="entry name" value="30S RIBOSOMAL PROTEIN S18"/>
    <property type="match status" value="1"/>
</dbReference>
<dbReference type="Gene3D" id="4.10.640.10">
    <property type="entry name" value="Ribosomal protein S18"/>
    <property type="match status" value="1"/>
</dbReference>
<comment type="caution">
    <text evidence="6">The sequence shown here is derived from an EMBL/GenBank/DDBJ whole genome shotgun (WGS) entry which is preliminary data.</text>
</comment>
<dbReference type="EMBL" id="PCXE01000008">
    <property type="protein sequence ID" value="PIR26960.1"/>
    <property type="molecule type" value="Genomic_DNA"/>
</dbReference>
<dbReference type="SUPFAM" id="SSF46911">
    <property type="entry name" value="Ribosomal protein S18"/>
    <property type="match status" value="1"/>
</dbReference>
<keyword evidence="4" id="KW-0699">rRNA-binding</keyword>
<dbReference type="InterPro" id="IPR036870">
    <property type="entry name" value="Ribosomal_bS18_sf"/>
</dbReference>
<dbReference type="Pfam" id="PF01084">
    <property type="entry name" value="Ribosomal_S18"/>
    <property type="match status" value="1"/>
</dbReference>
<evidence type="ECO:0000256" key="5">
    <source>
        <dbReference type="RuleBase" id="RU003910"/>
    </source>
</evidence>
<dbReference type="GO" id="GO:0003735">
    <property type="term" value="F:structural constituent of ribosome"/>
    <property type="evidence" value="ECO:0007669"/>
    <property type="project" value="InterPro"/>
</dbReference>
<evidence type="ECO:0000256" key="4">
    <source>
        <dbReference type="HAMAP-Rule" id="MF_00270"/>
    </source>
</evidence>
<gene>
    <name evidence="4 6" type="primary">rpsR</name>
    <name evidence="6" type="ORF">COV41_00315</name>
</gene>
<dbReference type="GO" id="GO:0022627">
    <property type="term" value="C:cytosolic small ribosomal subunit"/>
    <property type="evidence" value="ECO:0007669"/>
    <property type="project" value="TreeGrafter"/>
</dbReference>
<dbReference type="GO" id="GO:0006412">
    <property type="term" value="P:translation"/>
    <property type="evidence" value="ECO:0007669"/>
    <property type="project" value="UniProtKB-UniRule"/>
</dbReference>
<dbReference type="GO" id="GO:0070181">
    <property type="term" value="F:small ribosomal subunit rRNA binding"/>
    <property type="evidence" value="ECO:0007669"/>
    <property type="project" value="TreeGrafter"/>
</dbReference>
<dbReference type="PANTHER" id="PTHR13479:SF40">
    <property type="entry name" value="SMALL RIBOSOMAL SUBUNIT PROTEIN BS18M"/>
    <property type="match status" value="1"/>
</dbReference>
<name>A0A2H0PY49_9BACT</name>
<reference evidence="6 7" key="1">
    <citation type="submission" date="2017-09" db="EMBL/GenBank/DDBJ databases">
        <title>Depth-based differentiation of microbial function through sediment-hosted aquifers and enrichment of novel symbionts in the deep terrestrial subsurface.</title>
        <authorList>
            <person name="Probst A.J."/>
            <person name="Ladd B."/>
            <person name="Jarett J.K."/>
            <person name="Geller-Mcgrath D.E."/>
            <person name="Sieber C.M."/>
            <person name="Emerson J.B."/>
            <person name="Anantharaman K."/>
            <person name="Thomas B.C."/>
            <person name="Malmstrom R."/>
            <person name="Stieglmeier M."/>
            <person name="Klingl A."/>
            <person name="Woyke T."/>
            <person name="Ryan C.M."/>
            <person name="Banfield J.F."/>
        </authorList>
    </citation>
    <scope>NUCLEOTIDE SEQUENCE [LARGE SCALE GENOMIC DNA]</scope>
    <source>
        <strain evidence="6">CG11_big_fil_rev_8_21_14_0_20_43_10</strain>
    </source>
</reference>
<protein>
    <recommendedName>
        <fullName evidence="4">Small ribosomal subunit protein bS18</fullName>
    </recommendedName>
</protein>
<comment type="similarity">
    <text evidence="1 4 5">Belongs to the bacterial ribosomal protein bS18 family.</text>
</comment>
<dbReference type="AlphaFoldDB" id="A0A2H0PY49"/>
<sequence>MKPQCYFCGRDDINWKDAAILQRFTAVSKKIKSRERTGLCAKHQRALAHAIKRARQMALLPFVSR</sequence>
<dbReference type="HAMAP" id="MF_00270">
    <property type="entry name" value="Ribosomal_bS18"/>
    <property type="match status" value="1"/>
</dbReference>
<organism evidence="6 7">
    <name type="scientific">Candidatus Brennerbacteria bacterium CG11_big_fil_rev_8_21_14_0_20_43_10</name>
    <dbReference type="NCBI Taxonomy" id="1974523"/>
    <lineage>
        <taxon>Bacteria</taxon>
        <taxon>Candidatus Brenneribacteriota</taxon>
    </lineage>
</organism>
<evidence type="ECO:0000256" key="2">
    <source>
        <dbReference type="ARBA" id="ARBA00022980"/>
    </source>
</evidence>
<evidence type="ECO:0000256" key="3">
    <source>
        <dbReference type="ARBA" id="ARBA00023274"/>
    </source>
</evidence>
<keyword evidence="2 4" id="KW-0689">Ribosomal protein</keyword>
<dbReference type="NCBIfam" id="TIGR00165">
    <property type="entry name" value="S18"/>
    <property type="match status" value="1"/>
</dbReference>
<evidence type="ECO:0000313" key="7">
    <source>
        <dbReference type="Proteomes" id="UP000236846"/>
    </source>
</evidence>
<accession>A0A2H0PY49</accession>
<keyword evidence="4" id="KW-0694">RNA-binding</keyword>
<dbReference type="Proteomes" id="UP000236846">
    <property type="component" value="Unassembled WGS sequence"/>
</dbReference>
<comment type="function">
    <text evidence="4">Binds as a heterodimer with protein bS6 to the central domain of the 16S rRNA, where it helps stabilize the platform of the 30S subunit.</text>
</comment>
<dbReference type="PRINTS" id="PR00974">
    <property type="entry name" value="RIBOSOMALS18"/>
</dbReference>
<evidence type="ECO:0000256" key="1">
    <source>
        <dbReference type="ARBA" id="ARBA00005589"/>
    </source>
</evidence>
<keyword evidence="3 4" id="KW-0687">Ribonucleoprotein</keyword>